<dbReference type="SUPFAM" id="SSF55347">
    <property type="entry name" value="Glyceraldehyde-3-phosphate dehydrogenase-like, C-terminal domain"/>
    <property type="match status" value="1"/>
</dbReference>
<dbReference type="Pfam" id="PF22725">
    <property type="entry name" value="GFO_IDH_MocA_C3"/>
    <property type="match status" value="1"/>
</dbReference>
<feature type="domain" description="Gfo/Idh/MocA-like oxidoreductase N-terminal" evidence="1">
    <location>
        <begin position="2"/>
        <end position="119"/>
    </location>
</feature>
<dbReference type="EMBL" id="JAQAGZ010000005">
    <property type="protein sequence ID" value="MCZ8512684.1"/>
    <property type="molecule type" value="Genomic_DNA"/>
</dbReference>
<evidence type="ECO:0000259" key="1">
    <source>
        <dbReference type="Pfam" id="PF01408"/>
    </source>
</evidence>
<sequence>MVRFAVIGTNWITEQWIDAARELDEFALTAVYSRTEEQANAFADKHGIANRFTDLEEMARSDTFDAVYIASPNAFHANQAILCMNHGKHVLCEKPIASNTRELTAMVAAAETNGVLLMEAMKSTLMPNFRAVREHLPEIGQVRRYFASYCQYSSRYDAYKEGNVLNAFKPEFSNGALMDLGIYCIYPLVVLFGMPERIQAQGWMLGSGVDGEGSLLLKYKEMDAVIMYSKIAHSFLPAEIQGERATLVIDKINQPERVELRFRDGRMDDLTVLQSGKTMRYETEEFISLIRTGQRQSRVNSHANSLAVMSIMDEVRRQIGLVYPADAEAW</sequence>
<dbReference type="Gene3D" id="3.40.50.720">
    <property type="entry name" value="NAD(P)-binding Rossmann-like Domain"/>
    <property type="match status" value="1"/>
</dbReference>
<feature type="domain" description="GFO/IDH/MocA-like oxidoreductase" evidence="2">
    <location>
        <begin position="138"/>
        <end position="247"/>
    </location>
</feature>
<accession>A0ABT4Q776</accession>
<dbReference type="InterPro" id="IPR000683">
    <property type="entry name" value="Gfo/Idh/MocA-like_OxRdtase_N"/>
</dbReference>
<proteinExistence type="predicted"/>
<dbReference type="Gene3D" id="3.30.360.10">
    <property type="entry name" value="Dihydrodipicolinate Reductase, domain 2"/>
    <property type="match status" value="1"/>
</dbReference>
<dbReference type="Pfam" id="PF01408">
    <property type="entry name" value="GFO_IDH_MocA"/>
    <property type="match status" value="1"/>
</dbReference>
<protein>
    <submittedName>
        <fullName evidence="3">Gfo/Idh/MocA family oxidoreductase</fullName>
    </submittedName>
</protein>
<dbReference type="RefSeq" id="WP_269881130.1">
    <property type="nucleotide sequence ID" value="NZ_JAQAGZ010000005.1"/>
</dbReference>
<dbReference type="PANTHER" id="PTHR43054:SF1">
    <property type="entry name" value="SCYLLO-INOSITOL 2-DEHYDROGENASE (NADP(+)) IOLU"/>
    <property type="match status" value="1"/>
</dbReference>
<organism evidence="3 4">
    <name type="scientific">Paenibacillus gyeongsangnamensis</name>
    <dbReference type="NCBI Taxonomy" id="3388067"/>
    <lineage>
        <taxon>Bacteria</taxon>
        <taxon>Bacillati</taxon>
        <taxon>Bacillota</taxon>
        <taxon>Bacilli</taxon>
        <taxon>Bacillales</taxon>
        <taxon>Paenibacillaceae</taxon>
        <taxon>Paenibacillus</taxon>
    </lineage>
</organism>
<evidence type="ECO:0000259" key="2">
    <source>
        <dbReference type="Pfam" id="PF22725"/>
    </source>
</evidence>
<dbReference type="InterPro" id="IPR055170">
    <property type="entry name" value="GFO_IDH_MocA-like_dom"/>
</dbReference>
<dbReference type="InterPro" id="IPR036291">
    <property type="entry name" value="NAD(P)-bd_dom_sf"/>
</dbReference>
<evidence type="ECO:0000313" key="3">
    <source>
        <dbReference type="EMBL" id="MCZ8512684.1"/>
    </source>
</evidence>
<dbReference type="Proteomes" id="UP001527882">
    <property type="component" value="Unassembled WGS sequence"/>
</dbReference>
<dbReference type="SUPFAM" id="SSF51735">
    <property type="entry name" value="NAD(P)-binding Rossmann-fold domains"/>
    <property type="match status" value="1"/>
</dbReference>
<keyword evidence="4" id="KW-1185">Reference proteome</keyword>
<gene>
    <name evidence="3" type="ORF">O9H85_09710</name>
</gene>
<reference evidence="3 4" key="1">
    <citation type="submission" date="2022-12" db="EMBL/GenBank/DDBJ databases">
        <title>Draft genome sequence of Paenibacillus sp. dW9.</title>
        <authorList>
            <person name="Choi E.-W."/>
            <person name="Kim D.-U."/>
        </authorList>
    </citation>
    <scope>NUCLEOTIDE SEQUENCE [LARGE SCALE GENOMIC DNA]</scope>
    <source>
        <strain evidence="4">dW9</strain>
    </source>
</reference>
<comment type="caution">
    <text evidence="3">The sequence shown here is derived from an EMBL/GenBank/DDBJ whole genome shotgun (WGS) entry which is preliminary data.</text>
</comment>
<name>A0ABT4Q776_9BACL</name>
<evidence type="ECO:0000313" key="4">
    <source>
        <dbReference type="Proteomes" id="UP001527882"/>
    </source>
</evidence>
<dbReference type="PANTHER" id="PTHR43054">
    <property type="match status" value="1"/>
</dbReference>